<sequence length="426" mass="46751">MQAGSSCYPNPTLQDITSSRRLANAWWVSKLIKGSNQTTVKDSSLAPAKRQASTLLPPDLFHSTSSPLKRAANAKAIQRSRTKRTIQHIQVEPARRSRFVDEQKFRLDPFTQSCNTDSGYSQCYIREKAADNLTPIAAAFSKGNLRLNDTDNFAPFGFKSSTSFGFKESSPSSSNFHAETPLLVFFRSMSDPTGWDYFFIPGVGVNTTKCPKTCLSGSVGNAIRYSWNPSRDTIGNEMVFNFTGDYYKNNITLSFERAGGKGIYMDPPEPDTEYPYQTMNALLYHPNGSIVSGVPKADYLGSTFELGPRLSAKGQIAQAIMIASAYGAAVAMGFASLIYAHIFVEQPLAAILVAMKKATTFDFSSVRDGSMKRGSAISEITETQTHFLTMLRVFAVAIQRNKSLNNRARSPNYSKAPTPTANPAKS</sequence>
<keyword evidence="2" id="KW-0472">Membrane</keyword>
<evidence type="ECO:0000313" key="3">
    <source>
        <dbReference type="EMBL" id="KXS21980.1"/>
    </source>
</evidence>
<dbReference type="EMBL" id="KQ965732">
    <property type="protein sequence ID" value="KXS21980.1"/>
    <property type="molecule type" value="Genomic_DNA"/>
</dbReference>
<name>A0A139AZ54_GONPJ</name>
<accession>A0A139AZ54</accession>
<dbReference type="AlphaFoldDB" id="A0A139AZ54"/>
<proteinExistence type="predicted"/>
<organism evidence="3 4">
    <name type="scientific">Gonapodya prolifera (strain JEL478)</name>
    <name type="common">Monoblepharis prolifera</name>
    <dbReference type="NCBI Taxonomy" id="1344416"/>
    <lineage>
        <taxon>Eukaryota</taxon>
        <taxon>Fungi</taxon>
        <taxon>Fungi incertae sedis</taxon>
        <taxon>Chytridiomycota</taxon>
        <taxon>Chytridiomycota incertae sedis</taxon>
        <taxon>Monoblepharidomycetes</taxon>
        <taxon>Monoblepharidales</taxon>
        <taxon>Gonapodyaceae</taxon>
        <taxon>Gonapodya</taxon>
    </lineage>
</organism>
<dbReference type="Proteomes" id="UP000070544">
    <property type="component" value="Unassembled WGS sequence"/>
</dbReference>
<evidence type="ECO:0000313" key="4">
    <source>
        <dbReference type="Proteomes" id="UP000070544"/>
    </source>
</evidence>
<feature type="transmembrane region" description="Helical" evidence="2">
    <location>
        <begin position="319"/>
        <end position="342"/>
    </location>
</feature>
<gene>
    <name evidence="3" type="ORF">M427DRAFT_494413</name>
</gene>
<evidence type="ECO:0000256" key="1">
    <source>
        <dbReference type="SAM" id="MobiDB-lite"/>
    </source>
</evidence>
<keyword evidence="2" id="KW-0812">Transmembrane</keyword>
<keyword evidence="2" id="KW-1133">Transmembrane helix</keyword>
<protein>
    <submittedName>
        <fullName evidence="3">Uncharacterized protein</fullName>
    </submittedName>
</protein>
<keyword evidence="4" id="KW-1185">Reference proteome</keyword>
<feature type="region of interest" description="Disordered" evidence="1">
    <location>
        <begin position="407"/>
        <end position="426"/>
    </location>
</feature>
<dbReference type="OrthoDB" id="2141176at2759"/>
<evidence type="ECO:0000256" key="2">
    <source>
        <dbReference type="SAM" id="Phobius"/>
    </source>
</evidence>
<reference evidence="3 4" key="1">
    <citation type="journal article" date="2015" name="Genome Biol. Evol.">
        <title>Phylogenomic analyses indicate that early fungi evolved digesting cell walls of algal ancestors of land plants.</title>
        <authorList>
            <person name="Chang Y."/>
            <person name="Wang S."/>
            <person name="Sekimoto S."/>
            <person name="Aerts A.L."/>
            <person name="Choi C."/>
            <person name="Clum A."/>
            <person name="LaButti K.M."/>
            <person name="Lindquist E.A."/>
            <person name="Yee Ngan C."/>
            <person name="Ohm R.A."/>
            <person name="Salamov A.A."/>
            <person name="Grigoriev I.V."/>
            <person name="Spatafora J.W."/>
            <person name="Berbee M.L."/>
        </authorList>
    </citation>
    <scope>NUCLEOTIDE SEQUENCE [LARGE SCALE GENOMIC DNA]</scope>
    <source>
        <strain evidence="3 4">JEL478</strain>
    </source>
</reference>